<feature type="chain" id="PRO_5020389437" evidence="1">
    <location>
        <begin position="21"/>
        <end position="70"/>
    </location>
</feature>
<organism evidence="2 3">
    <name type="scientific">Steinernema carpocapsae</name>
    <name type="common">Entomopathogenic nematode</name>
    <dbReference type="NCBI Taxonomy" id="34508"/>
    <lineage>
        <taxon>Eukaryota</taxon>
        <taxon>Metazoa</taxon>
        <taxon>Ecdysozoa</taxon>
        <taxon>Nematoda</taxon>
        <taxon>Chromadorea</taxon>
        <taxon>Rhabditida</taxon>
        <taxon>Tylenchina</taxon>
        <taxon>Panagrolaimomorpha</taxon>
        <taxon>Strongyloidoidea</taxon>
        <taxon>Steinernematidae</taxon>
        <taxon>Steinernema</taxon>
    </lineage>
</organism>
<gene>
    <name evidence="2" type="ORF">L596_024877</name>
</gene>
<sequence>MVLRRALVCLLLLAGVLVFAKPECRIGDSCDQCDLLKPSSKCSKEFTKASLYCDVKSNRLVKSTFTKMDS</sequence>
<protein>
    <submittedName>
        <fullName evidence="2">Uncharacterized protein</fullName>
    </submittedName>
</protein>
<dbReference type="Proteomes" id="UP000298663">
    <property type="component" value="Unassembled WGS sequence"/>
</dbReference>
<evidence type="ECO:0000313" key="3">
    <source>
        <dbReference type="Proteomes" id="UP000298663"/>
    </source>
</evidence>
<keyword evidence="3" id="KW-1185">Reference proteome</keyword>
<evidence type="ECO:0000313" key="2">
    <source>
        <dbReference type="EMBL" id="TKR64318.1"/>
    </source>
</evidence>
<name>A0A4U5M634_STECR</name>
<keyword evidence="1" id="KW-0732">Signal</keyword>
<reference evidence="2 3" key="2">
    <citation type="journal article" date="2019" name="G3 (Bethesda)">
        <title>Hybrid Assembly of the Genome of the Entomopathogenic Nematode Steinernema carpocapsae Identifies the X-Chromosome.</title>
        <authorList>
            <person name="Serra L."/>
            <person name="Macchietto M."/>
            <person name="Macias-Munoz A."/>
            <person name="McGill C.J."/>
            <person name="Rodriguez I.M."/>
            <person name="Rodriguez B."/>
            <person name="Murad R."/>
            <person name="Mortazavi A."/>
        </authorList>
    </citation>
    <scope>NUCLEOTIDE SEQUENCE [LARGE SCALE GENOMIC DNA]</scope>
    <source>
        <strain evidence="2 3">ALL</strain>
    </source>
</reference>
<dbReference type="EMBL" id="AZBU02000009">
    <property type="protein sequence ID" value="TKR64318.1"/>
    <property type="molecule type" value="Genomic_DNA"/>
</dbReference>
<evidence type="ECO:0000256" key="1">
    <source>
        <dbReference type="SAM" id="SignalP"/>
    </source>
</evidence>
<comment type="caution">
    <text evidence="2">The sequence shown here is derived from an EMBL/GenBank/DDBJ whole genome shotgun (WGS) entry which is preliminary data.</text>
</comment>
<feature type="signal peptide" evidence="1">
    <location>
        <begin position="1"/>
        <end position="20"/>
    </location>
</feature>
<reference evidence="2 3" key="1">
    <citation type="journal article" date="2015" name="Genome Biol.">
        <title>Comparative genomics of Steinernema reveals deeply conserved gene regulatory networks.</title>
        <authorList>
            <person name="Dillman A.R."/>
            <person name="Macchietto M."/>
            <person name="Porter C.F."/>
            <person name="Rogers A."/>
            <person name="Williams B."/>
            <person name="Antoshechkin I."/>
            <person name="Lee M.M."/>
            <person name="Goodwin Z."/>
            <person name="Lu X."/>
            <person name="Lewis E.E."/>
            <person name="Goodrich-Blair H."/>
            <person name="Stock S.P."/>
            <person name="Adams B.J."/>
            <person name="Sternberg P.W."/>
            <person name="Mortazavi A."/>
        </authorList>
    </citation>
    <scope>NUCLEOTIDE SEQUENCE [LARGE SCALE GENOMIC DNA]</scope>
    <source>
        <strain evidence="2 3">ALL</strain>
    </source>
</reference>
<accession>A0A4U5M634</accession>
<dbReference type="AlphaFoldDB" id="A0A4U5M634"/>
<proteinExistence type="predicted"/>